<comment type="caution">
    <text evidence="3">The sequence shown here is derived from an EMBL/GenBank/DDBJ whole genome shotgun (WGS) entry which is preliminary data.</text>
</comment>
<dbReference type="Proteomes" id="UP000584642">
    <property type="component" value="Unassembled WGS sequence"/>
</dbReference>
<feature type="compositionally biased region" description="Basic and acidic residues" evidence="1">
    <location>
        <begin position="75"/>
        <end position="92"/>
    </location>
</feature>
<evidence type="ECO:0000256" key="1">
    <source>
        <dbReference type="SAM" id="MobiDB-lite"/>
    </source>
</evidence>
<keyword evidence="4" id="KW-1185">Reference proteome</keyword>
<proteinExistence type="predicted"/>
<dbReference type="InterPro" id="IPR021309">
    <property type="entry name" value="YgaP-like_TM"/>
</dbReference>
<protein>
    <submittedName>
        <fullName evidence="3">DUF2892 domain-containing protein</fullName>
    </submittedName>
</protein>
<gene>
    <name evidence="3" type="ORF">HND93_00865</name>
</gene>
<reference evidence="3 4" key="1">
    <citation type="submission" date="2020-05" db="EMBL/GenBank/DDBJ databases">
        <title>Azospirillum oleiclasticum sp. nov, a nitrogen-fixing and heavy crude oil-emulsifying bacterium isolated from the crude oil of Yumen Oilfield.</title>
        <authorList>
            <person name="Wu D."/>
            <person name="Cai M."/>
            <person name="Zhang X."/>
        </authorList>
    </citation>
    <scope>NUCLEOTIDE SEQUENCE [LARGE SCALE GENOMIC DNA]</scope>
    <source>
        <strain evidence="3 4">ROY-1-1-2</strain>
    </source>
</reference>
<evidence type="ECO:0000313" key="4">
    <source>
        <dbReference type="Proteomes" id="UP000584642"/>
    </source>
</evidence>
<feature type="region of interest" description="Disordered" evidence="1">
    <location>
        <begin position="75"/>
        <end position="104"/>
    </location>
</feature>
<feature type="domain" description="Inner membrane protein YgaP-like transmembrane" evidence="2">
    <location>
        <begin position="19"/>
        <end position="74"/>
    </location>
</feature>
<dbReference type="RefSeq" id="WP_180280009.1">
    <property type="nucleotide sequence ID" value="NZ_JABFDB010000001.1"/>
</dbReference>
<organism evidence="3 4">
    <name type="scientific">Azospirillum oleiclasticum</name>
    <dbReference type="NCBI Taxonomy" id="2735135"/>
    <lineage>
        <taxon>Bacteria</taxon>
        <taxon>Pseudomonadati</taxon>
        <taxon>Pseudomonadota</taxon>
        <taxon>Alphaproteobacteria</taxon>
        <taxon>Rhodospirillales</taxon>
        <taxon>Azospirillaceae</taxon>
        <taxon>Azospirillum</taxon>
    </lineage>
</organism>
<evidence type="ECO:0000259" key="2">
    <source>
        <dbReference type="Pfam" id="PF11127"/>
    </source>
</evidence>
<dbReference type="Pfam" id="PF11127">
    <property type="entry name" value="YgaP-like_TM"/>
    <property type="match status" value="1"/>
</dbReference>
<dbReference type="EMBL" id="JABFDB010000001">
    <property type="protein sequence ID" value="NYZ18246.1"/>
    <property type="molecule type" value="Genomic_DNA"/>
</dbReference>
<name>A0ABX2T4P4_9PROT</name>
<evidence type="ECO:0000313" key="3">
    <source>
        <dbReference type="EMBL" id="NYZ18246.1"/>
    </source>
</evidence>
<feature type="compositionally biased region" description="Polar residues" evidence="1">
    <location>
        <begin position="93"/>
        <end position="104"/>
    </location>
</feature>
<sequence>MSIEHTLHDTYDRVFGGEANLGTVERVVSTGFGLALAAAGVNRGASWSGALMGLAGAALITRGMTGHCALKASLEDGQHEHRSIADRPDTGSHADTTPVTAPTL</sequence>
<accession>A0ABX2T4P4</accession>